<dbReference type="PANTHER" id="PTHR15046">
    <property type="entry name" value="GLYCO_TRANS_2-LIKE DOMAIN-CONTAINING PROTEIN"/>
    <property type="match status" value="1"/>
</dbReference>
<dbReference type="GO" id="GO:0006047">
    <property type="term" value="P:UDP-N-acetylglucosamine metabolic process"/>
    <property type="evidence" value="ECO:0007669"/>
    <property type="project" value="TreeGrafter"/>
</dbReference>
<keyword evidence="3" id="KW-1185">Reference proteome</keyword>
<name>A0A8J6ESY7_ELECQ</name>
<dbReference type="PANTHER" id="PTHR15046:SF2">
    <property type="entry name" value="BETA-1,4 N-ACETYLGALACTOSAMINYLTRANSFERASE 2"/>
    <property type="match status" value="1"/>
</dbReference>
<dbReference type="EMBL" id="WNTK01000013">
    <property type="protein sequence ID" value="KAG9474266.1"/>
    <property type="molecule type" value="Genomic_DNA"/>
</dbReference>
<dbReference type="CDD" id="cd00761">
    <property type="entry name" value="Glyco_tranf_GTA_type"/>
    <property type="match status" value="1"/>
</dbReference>
<dbReference type="OrthoDB" id="2139606at2759"/>
<organism evidence="2 3">
    <name type="scientific">Eleutherodactylus coqui</name>
    <name type="common">Puerto Rican coqui</name>
    <dbReference type="NCBI Taxonomy" id="57060"/>
    <lineage>
        <taxon>Eukaryota</taxon>
        <taxon>Metazoa</taxon>
        <taxon>Chordata</taxon>
        <taxon>Craniata</taxon>
        <taxon>Vertebrata</taxon>
        <taxon>Euteleostomi</taxon>
        <taxon>Amphibia</taxon>
        <taxon>Batrachia</taxon>
        <taxon>Anura</taxon>
        <taxon>Neobatrachia</taxon>
        <taxon>Hyloidea</taxon>
        <taxon>Eleutherodactylidae</taxon>
        <taxon>Eleutherodactylinae</taxon>
        <taxon>Eleutherodactylus</taxon>
        <taxon>Eleutherodactylus</taxon>
    </lineage>
</organism>
<dbReference type="InterPro" id="IPR029044">
    <property type="entry name" value="Nucleotide-diphossugar_trans"/>
</dbReference>
<reference evidence="2" key="1">
    <citation type="thesis" date="2020" institute="ProQuest LLC" country="789 East Eisenhower Parkway, Ann Arbor, MI, USA">
        <title>Comparative Genomics and Chromosome Evolution.</title>
        <authorList>
            <person name="Mudd A.B."/>
        </authorList>
    </citation>
    <scope>NUCLEOTIDE SEQUENCE</scope>
    <source>
        <strain evidence="2">HN-11 Male</strain>
        <tissue evidence="2">Kidney and liver</tissue>
    </source>
</reference>
<evidence type="ECO:0000313" key="3">
    <source>
        <dbReference type="Proteomes" id="UP000770717"/>
    </source>
</evidence>
<comment type="caution">
    <text evidence="2">The sequence shown here is derived from an EMBL/GenBank/DDBJ whole genome shotgun (WGS) entry which is preliminary data.</text>
</comment>
<evidence type="ECO:0000313" key="2">
    <source>
        <dbReference type="EMBL" id="KAG9474266.1"/>
    </source>
</evidence>
<gene>
    <name evidence="2" type="ORF">GDO78_004531</name>
</gene>
<proteinExistence type="predicted"/>
<dbReference type="Proteomes" id="UP000770717">
    <property type="component" value="Unassembled WGS sequence"/>
</dbReference>
<dbReference type="GO" id="GO:0019276">
    <property type="term" value="P:UDP-N-acetylgalactosamine metabolic process"/>
    <property type="evidence" value="ECO:0007669"/>
    <property type="project" value="TreeGrafter"/>
</dbReference>
<dbReference type="Gene3D" id="3.90.550.10">
    <property type="entry name" value="Spore Coat Polysaccharide Biosynthesis Protein SpsA, Chain A"/>
    <property type="match status" value="1"/>
</dbReference>
<feature type="domain" description="Glycosyltransferase 2-like" evidence="1">
    <location>
        <begin position="126"/>
        <end position="229"/>
    </location>
</feature>
<dbReference type="GO" id="GO:0008376">
    <property type="term" value="F:acetylgalactosaminyltransferase activity"/>
    <property type="evidence" value="ECO:0007669"/>
    <property type="project" value="TreeGrafter"/>
</dbReference>
<evidence type="ECO:0000259" key="1">
    <source>
        <dbReference type="Pfam" id="PF00535"/>
    </source>
</evidence>
<dbReference type="SUPFAM" id="SSF53448">
    <property type="entry name" value="Nucleotide-diphospho-sugar transferases"/>
    <property type="match status" value="1"/>
</dbReference>
<accession>A0A8J6ESY7</accession>
<protein>
    <recommendedName>
        <fullName evidence="1">Glycosyltransferase 2-like domain-containing protein</fullName>
    </recommendedName>
</protein>
<dbReference type="InterPro" id="IPR001173">
    <property type="entry name" value="Glyco_trans_2-like"/>
</dbReference>
<dbReference type="Pfam" id="PF00535">
    <property type="entry name" value="Glycos_transf_2"/>
    <property type="match status" value="1"/>
</dbReference>
<dbReference type="AlphaFoldDB" id="A0A8J6ESY7"/>
<sequence length="367" mass="41458">MPLNTINLPGLRIIANLPKYMVSLKASLGTLDFLINISSTSECQVHGKGEKHLTISTSNISVLNLILKSITYTSTVYSIDSLDIVKFTLGEHIAQIPISIRQPPIPRLHDPGRERKISDLVTITTKTFLRYDKLRTMLRSIRQFYPDMKVIVADDNETPEKIDDPNVEQYIMPFAKGWFAGRNLAVSQVTTKYFLWVDDDFLFTSDTKIEKLVDVLEATDLDLVGGNVAGNHFSFKLILEEGGEDGDCLHWRGGGYHTIPGFPNCILAGGVVNFFLAHTNRILGVGFDPKLSRVAHTEFFIDGLGRLRVGSCSHVSIGHQKMENPKDKKTAEKLHNYTLFRQDTAELQKFKFELLHFKNRLSCFTRR</sequence>